<dbReference type="EMBL" id="LAZR01000725">
    <property type="protein sequence ID" value="KKN59465.1"/>
    <property type="molecule type" value="Genomic_DNA"/>
</dbReference>
<sequence>MRPEQGPYYRQVFLLKNLKARMIMSDRTGLYSLKGDITEQEMDAFRIALRLLEQFNLGDIVSADSVDIQK</sequence>
<comment type="caution">
    <text evidence="1">The sequence shown here is derived from an EMBL/GenBank/DDBJ whole genome shotgun (WGS) entry which is preliminary data.</text>
</comment>
<protein>
    <submittedName>
        <fullName evidence="1">Uncharacterized protein</fullName>
    </submittedName>
</protein>
<gene>
    <name evidence="1" type="ORF">LCGC14_0541770</name>
</gene>
<reference evidence="1" key="1">
    <citation type="journal article" date="2015" name="Nature">
        <title>Complex archaea that bridge the gap between prokaryotes and eukaryotes.</title>
        <authorList>
            <person name="Spang A."/>
            <person name="Saw J.H."/>
            <person name="Jorgensen S.L."/>
            <person name="Zaremba-Niedzwiedzka K."/>
            <person name="Martijn J."/>
            <person name="Lind A.E."/>
            <person name="van Eijk R."/>
            <person name="Schleper C."/>
            <person name="Guy L."/>
            <person name="Ettema T.J."/>
        </authorList>
    </citation>
    <scope>NUCLEOTIDE SEQUENCE</scope>
</reference>
<proteinExistence type="predicted"/>
<evidence type="ECO:0000313" key="1">
    <source>
        <dbReference type="EMBL" id="KKN59465.1"/>
    </source>
</evidence>
<accession>A0A0F9RSN4</accession>
<dbReference type="AlphaFoldDB" id="A0A0F9RSN4"/>
<name>A0A0F9RSN4_9ZZZZ</name>
<organism evidence="1">
    <name type="scientific">marine sediment metagenome</name>
    <dbReference type="NCBI Taxonomy" id="412755"/>
    <lineage>
        <taxon>unclassified sequences</taxon>
        <taxon>metagenomes</taxon>
        <taxon>ecological metagenomes</taxon>
    </lineage>
</organism>